<dbReference type="EMBL" id="CP034587">
    <property type="protein sequence ID" value="AZQ74741.1"/>
    <property type="molecule type" value="Genomic_DNA"/>
</dbReference>
<keyword evidence="3" id="KW-1185">Reference proteome</keyword>
<dbReference type="Gene3D" id="3.40.50.720">
    <property type="entry name" value="NAD(P)-binding Rossmann-like Domain"/>
    <property type="match status" value="1"/>
</dbReference>
<dbReference type="PANTHER" id="PTHR47129:SF1">
    <property type="entry name" value="NMRA-LIKE DOMAIN-CONTAINING PROTEIN"/>
    <property type="match status" value="1"/>
</dbReference>
<dbReference type="PANTHER" id="PTHR47129">
    <property type="entry name" value="QUINONE OXIDOREDUCTASE 2"/>
    <property type="match status" value="1"/>
</dbReference>
<protein>
    <submittedName>
        <fullName evidence="2">SDR family oxidoreductase</fullName>
    </submittedName>
</protein>
<sequence>MFVVTGASGKLGRLAVQHLIERVDASRVVALTRTPEKIADLGVRVRAADFGDPDSLVSAFDGAERVLIVSTDAMGQRVQQHTNAINAAAKAGVGHVLYTSLTRAGEPGNPLVLVPEHRETERVLAQSGLEFTVLRNNIYPDMLLMLAPLNEAVRTGVLEGANGEGHVSYITRSDCAVAAAAVLAEGGHTGQFLEITGPEAVDYAGIAAALGEATGRAVRFEKQTEEEAAAAFAARGVEPAMIAAATQFWGSVSEGWLDVTTHAVERLTGRRPASLAEFFATRREALLG</sequence>
<feature type="domain" description="NAD(P)-binding" evidence="1">
    <location>
        <begin position="6"/>
        <end position="184"/>
    </location>
</feature>
<evidence type="ECO:0000259" key="1">
    <source>
        <dbReference type="Pfam" id="PF13460"/>
    </source>
</evidence>
<accession>A0A3S9PQU6</accession>
<dbReference type="OrthoDB" id="116343at2"/>
<dbReference type="SUPFAM" id="SSF51735">
    <property type="entry name" value="NAD(P)-binding Rossmann-fold domains"/>
    <property type="match status" value="1"/>
</dbReference>
<organism evidence="2 3">
    <name type="scientific">Streptomyces luteoverticillatus</name>
    <name type="common">Streptoverticillium luteoverticillatus</name>
    <dbReference type="NCBI Taxonomy" id="66425"/>
    <lineage>
        <taxon>Bacteria</taxon>
        <taxon>Bacillati</taxon>
        <taxon>Actinomycetota</taxon>
        <taxon>Actinomycetes</taxon>
        <taxon>Kitasatosporales</taxon>
        <taxon>Streptomycetaceae</taxon>
        <taxon>Streptomyces</taxon>
    </lineage>
</organism>
<reference evidence="2 3" key="1">
    <citation type="submission" date="2018-12" db="EMBL/GenBank/DDBJ databases">
        <title>The whole draft genome of Streptomyce luteoverticillatus CGMCC 15060.</title>
        <authorList>
            <person name="Feng Z."/>
            <person name="Chen G."/>
            <person name="Zhang J."/>
            <person name="Zhu H."/>
            <person name="Yu X."/>
            <person name="Zhang W."/>
            <person name="Zhang X."/>
        </authorList>
    </citation>
    <scope>NUCLEOTIDE SEQUENCE [LARGE SCALE GENOMIC DNA]</scope>
    <source>
        <strain evidence="2 3">CGMCC 15060</strain>
    </source>
</reference>
<dbReference type="Pfam" id="PF13460">
    <property type="entry name" value="NAD_binding_10"/>
    <property type="match status" value="1"/>
</dbReference>
<dbReference type="Proteomes" id="UP000267900">
    <property type="component" value="Chromosome"/>
</dbReference>
<evidence type="ECO:0000313" key="2">
    <source>
        <dbReference type="EMBL" id="AZQ74741.1"/>
    </source>
</evidence>
<name>A0A3S9PQU6_STRLT</name>
<dbReference type="Gene3D" id="3.90.25.10">
    <property type="entry name" value="UDP-galactose 4-epimerase, domain 1"/>
    <property type="match status" value="1"/>
</dbReference>
<gene>
    <name evidence="2" type="ORF">EKH77_29210</name>
</gene>
<dbReference type="InterPro" id="IPR052718">
    <property type="entry name" value="NmrA-type_oxidoreductase"/>
</dbReference>
<proteinExistence type="predicted"/>
<dbReference type="InterPro" id="IPR036291">
    <property type="entry name" value="NAD(P)-bd_dom_sf"/>
</dbReference>
<dbReference type="InterPro" id="IPR016040">
    <property type="entry name" value="NAD(P)-bd_dom"/>
</dbReference>
<dbReference type="CDD" id="cd05269">
    <property type="entry name" value="TMR_SDR_a"/>
    <property type="match status" value="1"/>
</dbReference>
<evidence type="ECO:0000313" key="3">
    <source>
        <dbReference type="Proteomes" id="UP000267900"/>
    </source>
</evidence>
<dbReference type="RefSeq" id="WP_126917243.1">
    <property type="nucleotide sequence ID" value="NZ_CP034587.1"/>
</dbReference>
<dbReference type="AlphaFoldDB" id="A0A3S9PQU6"/>